<sequence>MTKANIVGKQIRVIRKEKKLTQEQLTARCNLEGFDISRGTLAKIESGVRQVIDIEIVLISKALSVDISILFE</sequence>
<organism evidence="2 3">
    <name type="scientific">Aliivibrio sifiae</name>
    <dbReference type="NCBI Taxonomy" id="566293"/>
    <lineage>
        <taxon>Bacteria</taxon>
        <taxon>Pseudomonadati</taxon>
        <taxon>Pseudomonadota</taxon>
        <taxon>Gammaproteobacteria</taxon>
        <taxon>Vibrionales</taxon>
        <taxon>Vibrionaceae</taxon>
        <taxon>Aliivibrio</taxon>
    </lineage>
</organism>
<evidence type="ECO:0000313" key="3">
    <source>
        <dbReference type="Proteomes" id="UP000239263"/>
    </source>
</evidence>
<dbReference type="EMBL" id="MSCO01000001">
    <property type="protein sequence ID" value="PQJ88842.1"/>
    <property type="molecule type" value="Genomic_DNA"/>
</dbReference>
<proteinExistence type="predicted"/>
<protein>
    <submittedName>
        <fullName evidence="2">Transcriptional regulator</fullName>
    </submittedName>
</protein>
<dbReference type="GO" id="GO:0003677">
    <property type="term" value="F:DNA binding"/>
    <property type="evidence" value="ECO:0007669"/>
    <property type="project" value="InterPro"/>
</dbReference>
<dbReference type="Pfam" id="PF01381">
    <property type="entry name" value="HTH_3"/>
    <property type="match status" value="1"/>
</dbReference>
<reference evidence="2 3" key="1">
    <citation type="submission" date="2016-12" db="EMBL/GenBank/DDBJ databases">
        <title>Diversity of luminous bacteria.</title>
        <authorList>
            <person name="Yoshizawa S."/>
            <person name="Kogure K."/>
        </authorList>
    </citation>
    <scope>NUCLEOTIDE SEQUENCE [LARGE SCALE GENOMIC DNA]</scope>
    <source>
        <strain evidence="2 3">ATCC 33715</strain>
    </source>
</reference>
<dbReference type="AlphaFoldDB" id="A0A2S7XCH3"/>
<dbReference type="CDD" id="cd00093">
    <property type="entry name" value="HTH_XRE"/>
    <property type="match status" value="1"/>
</dbReference>
<gene>
    <name evidence="2" type="ORF">BTO22_04275</name>
</gene>
<dbReference type="Proteomes" id="UP000239263">
    <property type="component" value="Unassembled WGS sequence"/>
</dbReference>
<dbReference type="SUPFAM" id="SSF47413">
    <property type="entry name" value="lambda repressor-like DNA-binding domains"/>
    <property type="match status" value="1"/>
</dbReference>
<dbReference type="PROSITE" id="PS50943">
    <property type="entry name" value="HTH_CROC1"/>
    <property type="match status" value="1"/>
</dbReference>
<name>A0A2S7XCH3_9GAMM</name>
<feature type="domain" description="HTH cro/C1-type" evidence="1">
    <location>
        <begin position="11"/>
        <end position="70"/>
    </location>
</feature>
<comment type="caution">
    <text evidence="2">The sequence shown here is derived from an EMBL/GenBank/DDBJ whole genome shotgun (WGS) entry which is preliminary data.</text>
</comment>
<dbReference type="OrthoDB" id="21915at2"/>
<dbReference type="Gene3D" id="1.10.260.40">
    <property type="entry name" value="lambda repressor-like DNA-binding domains"/>
    <property type="match status" value="1"/>
</dbReference>
<dbReference type="InterPro" id="IPR010982">
    <property type="entry name" value="Lambda_DNA-bd_dom_sf"/>
</dbReference>
<dbReference type="RefSeq" id="WP_105054424.1">
    <property type="nucleotide sequence ID" value="NZ_CAWNRT010000001.1"/>
</dbReference>
<dbReference type="InterPro" id="IPR001387">
    <property type="entry name" value="Cro/C1-type_HTH"/>
</dbReference>
<dbReference type="SMART" id="SM00530">
    <property type="entry name" value="HTH_XRE"/>
    <property type="match status" value="1"/>
</dbReference>
<evidence type="ECO:0000259" key="1">
    <source>
        <dbReference type="PROSITE" id="PS50943"/>
    </source>
</evidence>
<evidence type="ECO:0000313" key="2">
    <source>
        <dbReference type="EMBL" id="PQJ88842.1"/>
    </source>
</evidence>
<accession>A0A2S7XCH3</accession>